<dbReference type="AlphaFoldDB" id="A0A3L6PDA7"/>
<dbReference type="Proteomes" id="UP000275267">
    <property type="component" value="Unassembled WGS sequence"/>
</dbReference>
<comment type="caution">
    <text evidence="2">The sequence shown here is derived from an EMBL/GenBank/DDBJ whole genome shotgun (WGS) entry which is preliminary data.</text>
</comment>
<evidence type="ECO:0000256" key="1">
    <source>
        <dbReference type="SAM" id="MobiDB-lite"/>
    </source>
</evidence>
<evidence type="ECO:0000313" key="3">
    <source>
        <dbReference type="Proteomes" id="UP000275267"/>
    </source>
</evidence>
<keyword evidence="3" id="KW-1185">Reference proteome</keyword>
<accession>A0A3L6PDA7</accession>
<name>A0A3L6PDA7_PANMI</name>
<protein>
    <submittedName>
        <fullName evidence="2">Uncharacterized protein</fullName>
    </submittedName>
</protein>
<gene>
    <name evidence="2" type="ORF">C2845_PMPSC039922</name>
</gene>
<organism evidence="2 3">
    <name type="scientific">Panicum miliaceum</name>
    <name type="common">Proso millet</name>
    <name type="synonym">Broomcorn millet</name>
    <dbReference type="NCBI Taxonomy" id="4540"/>
    <lineage>
        <taxon>Eukaryota</taxon>
        <taxon>Viridiplantae</taxon>
        <taxon>Streptophyta</taxon>
        <taxon>Embryophyta</taxon>
        <taxon>Tracheophyta</taxon>
        <taxon>Spermatophyta</taxon>
        <taxon>Magnoliopsida</taxon>
        <taxon>Liliopsida</taxon>
        <taxon>Poales</taxon>
        <taxon>Poaceae</taxon>
        <taxon>PACMAD clade</taxon>
        <taxon>Panicoideae</taxon>
        <taxon>Panicodae</taxon>
        <taxon>Paniceae</taxon>
        <taxon>Panicinae</taxon>
        <taxon>Panicum</taxon>
        <taxon>Panicum sect. Panicum</taxon>
    </lineage>
</organism>
<evidence type="ECO:0000313" key="2">
    <source>
        <dbReference type="EMBL" id="RLM52895.1"/>
    </source>
</evidence>
<feature type="region of interest" description="Disordered" evidence="1">
    <location>
        <begin position="1"/>
        <end position="27"/>
    </location>
</feature>
<proteinExistence type="predicted"/>
<reference evidence="3" key="1">
    <citation type="journal article" date="2019" name="Nat. Commun.">
        <title>The genome of broomcorn millet.</title>
        <authorList>
            <person name="Zou C."/>
            <person name="Miki D."/>
            <person name="Li D."/>
            <person name="Tang Q."/>
            <person name="Xiao L."/>
            <person name="Rajput S."/>
            <person name="Deng P."/>
            <person name="Jia W."/>
            <person name="Huang R."/>
            <person name="Zhang M."/>
            <person name="Sun Y."/>
            <person name="Hu J."/>
            <person name="Fu X."/>
            <person name="Schnable P.S."/>
            <person name="Li F."/>
            <person name="Zhang H."/>
            <person name="Feng B."/>
            <person name="Zhu X."/>
            <person name="Liu R."/>
            <person name="Schnable J.C."/>
            <person name="Zhu J.-K."/>
            <person name="Zhang H."/>
        </authorList>
    </citation>
    <scope>NUCLEOTIDE SEQUENCE [LARGE SCALE GENOMIC DNA]</scope>
</reference>
<sequence>MTGFRGILEPQALDMGAAQEDDTFPSALRPPHMTGLCLMQLCSNSDRMKLP</sequence>
<dbReference type="EMBL" id="PQIB02000106">
    <property type="protein sequence ID" value="RLM52895.1"/>
    <property type="molecule type" value="Genomic_DNA"/>
</dbReference>